<keyword evidence="4" id="KW-1185">Reference proteome</keyword>
<evidence type="ECO:0000259" key="2">
    <source>
        <dbReference type="Pfam" id="PF04212"/>
    </source>
</evidence>
<dbReference type="AlphaFoldDB" id="A0A9P6MDK3"/>
<dbReference type="Gene3D" id="1.20.58.80">
    <property type="entry name" value="Phosphotransferase system, lactose/cellobiose-type IIA subunit"/>
    <property type="match status" value="1"/>
</dbReference>
<organism evidence="3 4">
    <name type="scientific">Entomortierella chlamydospora</name>
    <dbReference type="NCBI Taxonomy" id="101097"/>
    <lineage>
        <taxon>Eukaryota</taxon>
        <taxon>Fungi</taxon>
        <taxon>Fungi incertae sedis</taxon>
        <taxon>Mucoromycota</taxon>
        <taxon>Mortierellomycotina</taxon>
        <taxon>Mortierellomycetes</taxon>
        <taxon>Mortierellales</taxon>
        <taxon>Mortierellaceae</taxon>
        <taxon>Entomortierella</taxon>
    </lineage>
</organism>
<dbReference type="PANTHER" id="PTHR37327">
    <property type="entry name" value="CHROMOSOME 1, WHOLE GENOME SHOTGUN SEQUENCE"/>
    <property type="match status" value="1"/>
</dbReference>
<dbReference type="SUPFAM" id="SSF116846">
    <property type="entry name" value="MIT domain"/>
    <property type="match status" value="1"/>
</dbReference>
<dbReference type="InterPro" id="IPR007330">
    <property type="entry name" value="MIT_dom"/>
</dbReference>
<feature type="domain" description="MIT" evidence="2">
    <location>
        <begin position="54"/>
        <end position="104"/>
    </location>
</feature>
<sequence>MTGSGSGSGSGLGSGAGTGPGPGTGTEKGTGTITVAALGIEGRPRSSSATKALLSMALLEAQSAVQMDNDGNIPGALESYTKAVQLLGKVMEATYAPEERERLKII</sequence>
<evidence type="ECO:0000313" key="4">
    <source>
        <dbReference type="Proteomes" id="UP000703661"/>
    </source>
</evidence>
<accession>A0A9P6MDK3</accession>
<dbReference type="Proteomes" id="UP000703661">
    <property type="component" value="Unassembled WGS sequence"/>
</dbReference>
<feature type="region of interest" description="Disordered" evidence="1">
    <location>
        <begin position="1"/>
        <end position="30"/>
    </location>
</feature>
<dbReference type="Pfam" id="PF04212">
    <property type="entry name" value="MIT"/>
    <property type="match status" value="1"/>
</dbReference>
<evidence type="ECO:0000256" key="1">
    <source>
        <dbReference type="SAM" id="MobiDB-lite"/>
    </source>
</evidence>
<dbReference type="PANTHER" id="PTHR37327:SF1">
    <property type="entry name" value="MICROTUBULE INTERACTING AND TRANSPORT DOMAIN-CONTAINING PROTEIN"/>
    <property type="match status" value="1"/>
</dbReference>
<feature type="non-terminal residue" evidence="3">
    <location>
        <position position="106"/>
    </location>
</feature>
<feature type="compositionally biased region" description="Gly residues" evidence="1">
    <location>
        <begin position="1"/>
        <end position="28"/>
    </location>
</feature>
<evidence type="ECO:0000313" key="3">
    <source>
        <dbReference type="EMBL" id="KAF9993481.1"/>
    </source>
</evidence>
<protein>
    <recommendedName>
        <fullName evidence="2">MIT domain-containing protein</fullName>
    </recommendedName>
</protein>
<reference evidence="3" key="1">
    <citation type="journal article" date="2020" name="Fungal Divers.">
        <title>Resolving the Mortierellaceae phylogeny through synthesis of multi-gene phylogenetics and phylogenomics.</title>
        <authorList>
            <person name="Vandepol N."/>
            <person name="Liber J."/>
            <person name="Desiro A."/>
            <person name="Na H."/>
            <person name="Kennedy M."/>
            <person name="Barry K."/>
            <person name="Grigoriev I.V."/>
            <person name="Miller A.N."/>
            <person name="O'Donnell K."/>
            <person name="Stajich J.E."/>
            <person name="Bonito G."/>
        </authorList>
    </citation>
    <scope>NUCLEOTIDE SEQUENCE</scope>
    <source>
        <strain evidence="3">NRRL 2769</strain>
    </source>
</reference>
<comment type="caution">
    <text evidence="3">The sequence shown here is derived from an EMBL/GenBank/DDBJ whole genome shotgun (WGS) entry which is preliminary data.</text>
</comment>
<gene>
    <name evidence="3" type="ORF">BGZ80_008133</name>
</gene>
<dbReference type="InterPro" id="IPR036181">
    <property type="entry name" value="MIT_dom_sf"/>
</dbReference>
<name>A0A9P6MDK3_9FUNG</name>
<proteinExistence type="predicted"/>
<dbReference type="EMBL" id="JAAAID010004316">
    <property type="protein sequence ID" value="KAF9993481.1"/>
    <property type="molecule type" value="Genomic_DNA"/>
</dbReference>